<dbReference type="EMBL" id="CAQQ02394060">
    <property type="status" value="NOT_ANNOTATED_CDS"/>
    <property type="molecule type" value="Genomic_DNA"/>
</dbReference>
<evidence type="ECO:0000313" key="1">
    <source>
        <dbReference type="EnsemblMetazoa" id="MESCA004512-PA"/>
    </source>
</evidence>
<dbReference type="Proteomes" id="UP000015102">
    <property type="component" value="Unassembled WGS sequence"/>
</dbReference>
<name>T1GLU8_MEGSC</name>
<protein>
    <submittedName>
        <fullName evidence="1">Uncharacterized protein</fullName>
    </submittedName>
</protein>
<dbReference type="EnsemblMetazoa" id="MESCA004512-RA">
    <property type="protein sequence ID" value="MESCA004512-PA"/>
    <property type="gene ID" value="MESCA004512"/>
</dbReference>
<dbReference type="AlphaFoldDB" id="T1GLU8"/>
<dbReference type="HOGENOM" id="CLU_2323031_0_0_1"/>
<accession>T1GLU8</accession>
<reference evidence="2" key="1">
    <citation type="submission" date="2013-02" db="EMBL/GenBank/DDBJ databases">
        <authorList>
            <person name="Hughes D."/>
        </authorList>
    </citation>
    <scope>NUCLEOTIDE SEQUENCE</scope>
    <source>
        <strain>Durham</strain>
        <strain evidence="2">NC isolate 2 -- Noor lab</strain>
    </source>
</reference>
<keyword evidence="2" id="KW-1185">Reference proteome</keyword>
<sequence length="99" mass="11012">MQFAELEEQDLKAIAGSSWGKDKETIQNIFQTHVSKGGSSSRGRIVVRFVLNLPFSCPSDFLKRGDVHDIFLQYFPYILCGSLSSHAPGVPSFNLHLVV</sequence>
<organism evidence="1 2">
    <name type="scientific">Megaselia scalaris</name>
    <name type="common">Humpbacked fly</name>
    <name type="synonym">Phora scalaris</name>
    <dbReference type="NCBI Taxonomy" id="36166"/>
    <lineage>
        <taxon>Eukaryota</taxon>
        <taxon>Metazoa</taxon>
        <taxon>Ecdysozoa</taxon>
        <taxon>Arthropoda</taxon>
        <taxon>Hexapoda</taxon>
        <taxon>Insecta</taxon>
        <taxon>Pterygota</taxon>
        <taxon>Neoptera</taxon>
        <taxon>Endopterygota</taxon>
        <taxon>Diptera</taxon>
        <taxon>Brachycera</taxon>
        <taxon>Muscomorpha</taxon>
        <taxon>Platypezoidea</taxon>
        <taxon>Phoridae</taxon>
        <taxon>Megaseliini</taxon>
        <taxon>Megaselia</taxon>
    </lineage>
</organism>
<evidence type="ECO:0000313" key="2">
    <source>
        <dbReference type="Proteomes" id="UP000015102"/>
    </source>
</evidence>
<dbReference type="EMBL" id="CAQQ02394059">
    <property type="status" value="NOT_ANNOTATED_CDS"/>
    <property type="molecule type" value="Genomic_DNA"/>
</dbReference>
<reference evidence="1" key="2">
    <citation type="submission" date="2015-06" db="UniProtKB">
        <authorList>
            <consortium name="EnsemblMetazoa"/>
        </authorList>
    </citation>
    <scope>IDENTIFICATION</scope>
</reference>
<proteinExistence type="predicted"/>